<sequence length="524" mass="59438">MCAAPGSKTAQVMEMLHGRVNTIPEGVVVANDVDNKRCYMLVHQAKRLHSTCCLVTNHDAAAMPNMCISKEDGTLEVLKYDRILCDVPCSGDGTLRKNIDLWRKWNVANGNSIHGLQVRIARRGLELLVEGGVMVYSTCSMNPLENEAVITSLLLQCEGAVELVDARSSLPGLVSSPGLHTWKVSSKDMAVYTSFNEVPEMYHTQIRAHMFPPSPEVAAQLKLERCIRILPHQQDTGAFFVAVLKKTASKLPWESQNKDKGVARASEECEEQQNAKEDKSIVPRKKRRIRGYKEDPFVFLSEDNKIWEAVRDFYEVDPSFPNQQLLGRCQQENKRNIYLVSKTVRNIIELNSEKIKVINTGVRVFCRCEGKEELACDFRVCQEGLPTVLPYLKKRKLAMSRQDLYVLLTEEYPLETQFSPELQEQLKDLEKGCVLLVYTSFPGTPEEFQLVLAGRRGKATLRCYVAKQERVHYLRVCGYDVSEYEKRDRRKKPEDTPKIEALEPEEAAEDAEETENDIKVGGDC</sequence>
<dbReference type="SUPFAM" id="SSF53335">
    <property type="entry name" value="S-adenosyl-L-methionine-dependent methyltransferases"/>
    <property type="match status" value="1"/>
</dbReference>
<keyword evidence="7" id="KW-0819">tRNA processing</keyword>
<dbReference type="PROSITE" id="PS51686">
    <property type="entry name" value="SAM_MT_RSMB_NOP"/>
    <property type="match status" value="1"/>
</dbReference>
<keyword evidence="4 10" id="KW-0489">Methyltransferase</keyword>
<evidence type="ECO:0000259" key="12">
    <source>
        <dbReference type="PROSITE" id="PS51686"/>
    </source>
</evidence>
<evidence type="ECO:0000256" key="8">
    <source>
        <dbReference type="ARBA" id="ARBA00022884"/>
    </source>
</evidence>
<proteinExistence type="evidence at transcript level"/>
<accession>A0A1E1XJB6</accession>
<dbReference type="Pfam" id="PF25376">
    <property type="entry name" value="Pre-PUA_NSUN2"/>
    <property type="match status" value="1"/>
</dbReference>
<evidence type="ECO:0000256" key="3">
    <source>
        <dbReference type="ARBA" id="ARBA00022555"/>
    </source>
</evidence>
<keyword evidence="6 10" id="KW-0949">S-adenosyl-L-methionine</keyword>
<feature type="binding site" evidence="10">
    <location>
        <position position="32"/>
    </location>
    <ligand>
        <name>S-adenosyl-L-methionine</name>
        <dbReference type="ChEBI" id="CHEBI:59789"/>
    </ligand>
</feature>
<evidence type="ECO:0000256" key="7">
    <source>
        <dbReference type="ARBA" id="ARBA00022694"/>
    </source>
</evidence>
<dbReference type="InterPro" id="IPR049560">
    <property type="entry name" value="MeTrfase_RsmB-F_NOP2_cat"/>
</dbReference>
<dbReference type="PRINTS" id="PR02011">
    <property type="entry name" value="RCMTNCL1"/>
</dbReference>
<keyword evidence="5 10" id="KW-0808">Transferase</keyword>
<evidence type="ECO:0000256" key="4">
    <source>
        <dbReference type="ARBA" id="ARBA00022603"/>
    </source>
</evidence>
<dbReference type="InterPro" id="IPR001678">
    <property type="entry name" value="MeTrfase_RsmB-F_NOP2_dom"/>
</dbReference>
<dbReference type="AlphaFoldDB" id="A0A1E1XJB6"/>
<dbReference type="GO" id="GO:0005737">
    <property type="term" value="C:cytoplasm"/>
    <property type="evidence" value="ECO:0007669"/>
    <property type="project" value="TreeGrafter"/>
</dbReference>
<dbReference type="EC" id="2.1.1.203" evidence="2"/>
<dbReference type="Gene3D" id="3.40.50.150">
    <property type="entry name" value="Vaccinia Virus protein VP39"/>
    <property type="match status" value="1"/>
</dbReference>
<feature type="region of interest" description="Disordered" evidence="11">
    <location>
        <begin position="485"/>
        <end position="524"/>
    </location>
</feature>
<keyword evidence="3" id="KW-0820">tRNA-binding</keyword>
<evidence type="ECO:0000313" key="13">
    <source>
        <dbReference type="EMBL" id="JAT99313.1"/>
    </source>
</evidence>
<feature type="binding site" evidence="10">
    <location>
        <begin position="2"/>
        <end position="8"/>
    </location>
    <ligand>
        <name>S-adenosyl-L-methionine</name>
        <dbReference type="ChEBI" id="CHEBI:59789"/>
    </ligand>
</feature>
<dbReference type="PRINTS" id="PR02008">
    <property type="entry name" value="RCMTFAMILY"/>
</dbReference>
<reference evidence="13" key="1">
    <citation type="submission" date="2016-09" db="EMBL/GenBank/DDBJ databases">
        <authorList>
            <person name="Capua I."/>
            <person name="De Benedictis P."/>
            <person name="Joannis T."/>
            <person name="Lombin L.H."/>
            <person name="Cattoli G."/>
        </authorList>
    </citation>
    <scope>NUCLEOTIDE SEQUENCE</scope>
</reference>
<dbReference type="GO" id="GO:0030488">
    <property type="term" value="P:tRNA methylation"/>
    <property type="evidence" value="ECO:0007669"/>
    <property type="project" value="TreeGrafter"/>
</dbReference>
<feature type="active site" description="Nucleophile" evidence="10">
    <location>
        <position position="139"/>
    </location>
</feature>
<evidence type="ECO:0000256" key="9">
    <source>
        <dbReference type="ARBA" id="ARBA00023242"/>
    </source>
</evidence>
<dbReference type="InterPro" id="IPR023270">
    <property type="entry name" value="RCMT_NCL1"/>
</dbReference>
<dbReference type="PANTHER" id="PTHR22808">
    <property type="entry name" value="NCL1 YEAST -RELATED NOL1/NOP2/FMU SUN DOMAIN-CONTAINING"/>
    <property type="match status" value="1"/>
</dbReference>
<evidence type="ECO:0000256" key="5">
    <source>
        <dbReference type="ARBA" id="ARBA00022679"/>
    </source>
</evidence>
<dbReference type="InterPro" id="IPR057285">
    <property type="entry name" value="Pre-PUA_NSUN2"/>
</dbReference>
<dbReference type="GO" id="GO:0000049">
    <property type="term" value="F:tRNA binding"/>
    <property type="evidence" value="ECO:0007669"/>
    <property type="project" value="UniProtKB-KW"/>
</dbReference>
<dbReference type="GO" id="GO:0016428">
    <property type="term" value="F:tRNA (cytidine-5-)-methyltransferase activity"/>
    <property type="evidence" value="ECO:0007669"/>
    <property type="project" value="InterPro"/>
</dbReference>
<feature type="domain" description="SAM-dependent MTase RsmB/NOP-type" evidence="12">
    <location>
        <begin position="1"/>
        <end position="247"/>
    </location>
</feature>
<reference evidence="13" key="2">
    <citation type="journal article" date="2017" name="Front. Cell. Infect. Microbiol.">
        <title>Analysis of the Salivary Gland Transcriptome of Unfed and Partially Fed Amblyomma sculptum Ticks and Descriptive Proteome of the Saliva.</title>
        <authorList>
            <person name="Esteves E."/>
            <person name="Maruyama S.R."/>
            <person name="Kawahara R."/>
            <person name="Fujita A."/>
            <person name="Martins L.A."/>
            <person name="Righi A.A."/>
            <person name="Costa F.B."/>
            <person name="Palmisano G."/>
            <person name="Labruna M.B."/>
            <person name="Sa-Nunes A."/>
            <person name="Ribeiro J.M.C."/>
            <person name="Fogaca A.C."/>
        </authorList>
    </citation>
    <scope>NUCLEOTIDE SEQUENCE</scope>
</reference>
<name>A0A1E1XJB6_AMBSC</name>
<feature type="binding site" evidence="10">
    <location>
        <position position="86"/>
    </location>
    <ligand>
        <name>S-adenosyl-L-methionine</name>
        <dbReference type="ChEBI" id="CHEBI:59789"/>
    </ligand>
</feature>
<organism evidence="13">
    <name type="scientific">Amblyomma sculptum</name>
    <name type="common">Tick</name>
    <dbReference type="NCBI Taxonomy" id="1581419"/>
    <lineage>
        <taxon>Eukaryota</taxon>
        <taxon>Metazoa</taxon>
        <taxon>Ecdysozoa</taxon>
        <taxon>Arthropoda</taxon>
        <taxon>Chelicerata</taxon>
        <taxon>Arachnida</taxon>
        <taxon>Acari</taxon>
        <taxon>Parasitiformes</taxon>
        <taxon>Ixodida</taxon>
        <taxon>Ixodoidea</taxon>
        <taxon>Ixodidae</taxon>
        <taxon>Amblyomminae</taxon>
        <taxon>Amblyomma</taxon>
    </lineage>
</organism>
<keyword evidence="8 10" id="KW-0694">RNA-binding</keyword>
<dbReference type="EMBL" id="GFAA01004121">
    <property type="protein sequence ID" value="JAT99313.1"/>
    <property type="molecule type" value="mRNA"/>
</dbReference>
<dbReference type="InterPro" id="IPR029063">
    <property type="entry name" value="SAM-dependent_MTases_sf"/>
</dbReference>
<dbReference type="GO" id="GO:0005634">
    <property type="term" value="C:nucleus"/>
    <property type="evidence" value="ECO:0007669"/>
    <property type="project" value="UniProtKB-SubCell"/>
</dbReference>
<evidence type="ECO:0000256" key="2">
    <source>
        <dbReference type="ARBA" id="ARBA00012629"/>
    </source>
</evidence>
<comment type="similarity">
    <text evidence="10">Belongs to the class I-like SAM-binding methyltransferase superfamily. RsmB/NOP family.</text>
</comment>
<evidence type="ECO:0000256" key="11">
    <source>
        <dbReference type="SAM" id="MobiDB-lite"/>
    </source>
</evidence>
<dbReference type="InterPro" id="IPR057286">
    <property type="entry name" value="PUA_NSUN2"/>
</dbReference>
<keyword evidence="9" id="KW-0539">Nucleus</keyword>
<protein>
    <recommendedName>
        <fullName evidence="2">tRNA (cytosine(34)-C(5))-methyltransferase</fullName>
        <ecNumber evidence="2">2.1.1.203</ecNumber>
    </recommendedName>
</protein>
<feature type="compositionally biased region" description="Basic and acidic residues" evidence="11">
    <location>
        <begin position="485"/>
        <end position="501"/>
    </location>
</feature>
<evidence type="ECO:0000256" key="6">
    <source>
        <dbReference type="ARBA" id="ARBA00022691"/>
    </source>
</evidence>
<dbReference type="PANTHER" id="PTHR22808:SF1">
    <property type="entry name" value="RNA CYTOSINE-C(5)-METHYLTRANSFERASE NSUN2-RELATED"/>
    <property type="match status" value="1"/>
</dbReference>
<comment type="subcellular location">
    <subcellularLocation>
        <location evidence="1">Nucleus</location>
    </subcellularLocation>
</comment>
<evidence type="ECO:0000256" key="10">
    <source>
        <dbReference type="PROSITE-ProRule" id="PRU01023"/>
    </source>
</evidence>
<dbReference type="Pfam" id="PF01189">
    <property type="entry name" value="Methyltr_RsmB-F"/>
    <property type="match status" value="1"/>
</dbReference>
<dbReference type="InterPro" id="IPR023267">
    <property type="entry name" value="RCMT"/>
</dbReference>
<dbReference type="Pfam" id="PF25378">
    <property type="entry name" value="PUA_NSUN2"/>
    <property type="match status" value="1"/>
</dbReference>
<evidence type="ECO:0000256" key="1">
    <source>
        <dbReference type="ARBA" id="ARBA00004123"/>
    </source>
</evidence>
<feature type="compositionally biased region" description="Acidic residues" evidence="11">
    <location>
        <begin position="502"/>
        <end position="515"/>
    </location>
</feature>
<feature type="binding site" evidence="10">
    <location>
        <position position="59"/>
    </location>
    <ligand>
        <name>S-adenosyl-L-methionine</name>
        <dbReference type="ChEBI" id="CHEBI:59789"/>
    </ligand>
</feature>